<sequence length="254" mass="28375">MAAKKVDALVERLEGEIGQMKYEISDLQTQVSDLKKKISVIHDKIDSNFSILGELLKKLLEGQSKTASSEVREASDNPGSGENSKPIRQREDQEVKTRKREERIPSLEPISREEPGRGYGERRGEEEEETALKELRKSLNFKATPMPSFYHEGPPPKTQLKKCFCDCLSVLQNNRGFSAIGEHTSSGHDRNLVVTLCGEPPGSEGPDHNCLLAVPFGTVGLRTYATSLLARDYLRMNLSDILDQTLALCELKYI</sequence>
<name>A0ABD0VL78_DENTH</name>
<accession>A0ABD0VL78</accession>
<feature type="region of interest" description="Disordered" evidence="7">
    <location>
        <begin position="67"/>
        <end position="129"/>
    </location>
</feature>
<evidence type="ECO:0000256" key="7">
    <source>
        <dbReference type="SAM" id="MobiDB-lite"/>
    </source>
</evidence>
<comment type="subcellular location">
    <subcellularLocation>
        <location evidence="1">Cytoplasm</location>
        <location evidence="1">Cytoskeleton</location>
    </subcellularLocation>
</comment>
<keyword evidence="3" id="KW-0963">Cytoplasm</keyword>
<dbReference type="InterPro" id="IPR027329">
    <property type="entry name" value="TPX2_C"/>
</dbReference>
<evidence type="ECO:0000256" key="2">
    <source>
        <dbReference type="ARBA" id="ARBA00005885"/>
    </source>
</evidence>
<protein>
    <recommendedName>
        <fullName evidence="8">TPX2 C-terminal domain-containing protein</fullName>
    </recommendedName>
</protein>
<dbReference type="Proteomes" id="UP001552299">
    <property type="component" value="Unassembled WGS sequence"/>
</dbReference>
<dbReference type="PANTHER" id="PTHR46372">
    <property type="entry name" value="PROTEIN WVD2-LIKE 3"/>
    <property type="match status" value="1"/>
</dbReference>
<reference evidence="9 10" key="1">
    <citation type="journal article" date="2024" name="Plant Biotechnol. J.">
        <title>Dendrobium thyrsiflorum genome and its molecular insights into genes involved in important horticultural traits.</title>
        <authorList>
            <person name="Chen B."/>
            <person name="Wang J.Y."/>
            <person name="Zheng P.J."/>
            <person name="Li K.L."/>
            <person name="Liang Y.M."/>
            <person name="Chen X.F."/>
            <person name="Zhang C."/>
            <person name="Zhao X."/>
            <person name="He X."/>
            <person name="Zhang G.Q."/>
            <person name="Liu Z.J."/>
            <person name="Xu Q."/>
        </authorList>
    </citation>
    <scope>NUCLEOTIDE SEQUENCE [LARGE SCALE GENOMIC DNA]</scope>
    <source>
        <strain evidence="9">GZMU011</strain>
    </source>
</reference>
<organism evidence="9 10">
    <name type="scientific">Dendrobium thyrsiflorum</name>
    <name type="common">Pinecone-like raceme dendrobium</name>
    <name type="synonym">Orchid</name>
    <dbReference type="NCBI Taxonomy" id="117978"/>
    <lineage>
        <taxon>Eukaryota</taxon>
        <taxon>Viridiplantae</taxon>
        <taxon>Streptophyta</taxon>
        <taxon>Embryophyta</taxon>
        <taxon>Tracheophyta</taxon>
        <taxon>Spermatophyta</taxon>
        <taxon>Magnoliopsida</taxon>
        <taxon>Liliopsida</taxon>
        <taxon>Asparagales</taxon>
        <taxon>Orchidaceae</taxon>
        <taxon>Epidendroideae</taxon>
        <taxon>Malaxideae</taxon>
        <taxon>Dendrobiinae</taxon>
        <taxon>Dendrobium</taxon>
    </lineage>
</organism>
<dbReference type="EMBL" id="JANQDX010000004">
    <property type="protein sequence ID" value="KAL0925815.1"/>
    <property type="molecule type" value="Genomic_DNA"/>
</dbReference>
<evidence type="ECO:0000256" key="5">
    <source>
        <dbReference type="ARBA" id="ARBA00023212"/>
    </source>
</evidence>
<evidence type="ECO:0000313" key="10">
    <source>
        <dbReference type="Proteomes" id="UP001552299"/>
    </source>
</evidence>
<keyword evidence="6" id="KW-0175">Coiled coil</keyword>
<keyword evidence="5" id="KW-0206">Cytoskeleton</keyword>
<comment type="caution">
    <text evidence="9">The sequence shown here is derived from an EMBL/GenBank/DDBJ whole genome shotgun (WGS) entry which is preliminary data.</text>
</comment>
<feature type="domain" description="TPX2 C-terminal" evidence="8">
    <location>
        <begin position="121"/>
        <end position="158"/>
    </location>
</feature>
<dbReference type="GO" id="GO:0005874">
    <property type="term" value="C:microtubule"/>
    <property type="evidence" value="ECO:0007669"/>
    <property type="project" value="UniProtKB-KW"/>
</dbReference>
<dbReference type="InterPro" id="IPR044806">
    <property type="entry name" value="WVD2/WDL1-4"/>
</dbReference>
<feature type="compositionally biased region" description="Basic and acidic residues" evidence="7">
    <location>
        <begin position="88"/>
        <end position="129"/>
    </location>
</feature>
<evidence type="ECO:0000256" key="4">
    <source>
        <dbReference type="ARBA" id="ARBA00022701"/>
    </source>
</evidence>
<evidence type="ECO:0000256" key="1">
    <source>
        <dbReference type="ARBA" id="ARBA00004245"/>
    </source>
</evidence>
<dbReference type="AlphaFoldDB" id="A0ABD0VL78"/>
<evidence type="ECO:0000259" key="8">
    <source>
        <dbReference type="Pfam" id="PF06886"/>
    </source>
</evidence>
<gene>
    <name evidence="9" type="ORF">M5K25_004185</name>
</gene>
<feature type="coiled-coil region" evidence="6">
    <location>
        <begin position="10"/>
        <end position="37"/>
    </location>
</feature>
<evidence type="ECO:0000256" key="6">
    <source>
        <dbReference type="SAM" id="Coils"/>
    </source>
</evidence>
<dbReference type="PANTHER" id="PTHR46372:SF2">
    <property type="entry name" value="PROTEIN WVD2-LIKE 3"/>
    <property type="match status" value="1"/>
</dbReference>
<evidence type="ECO:0000256" key="3">
    <source>
        <dbReference type="ARBA" id="ARBA00022490"/>
    </source>
</evidence>
<proteinExistence type="inferred from homology"/>
<evidence type="ECO:0000313" key="9">
    <source>
        <dbReference type="EMBL" id="KAL0925815.1"/>
    </source>
</evidence>
<keyword evidence="10" id="KW-1185">Reference proteome</keyword>
<comment type="similarity">
    <text evidence="2">Belongs to the TPX2 family.</text>
</comment>
<keyword evidence="4" id="KW-0493">Microtubule</keyword>
<dbReference type="Pfam" id="PF06886">
    <property type="entry name" value="TPX2"/>
    <property type="match status" value="1"/>
</dbReference>